<dbReference type="InterPro" id="IPR005135">
    <property type="entry name" value="Endo/exonuclease/phosphatase"/>
</dbReference>
<evidence type="ECO:0000313" key="4">
    <source>
        <dbReference type="Proteomes" id="UP000594263"/>
    </source>
</evidence>
<dbReference type="GO" id="GO:0000175">
    <property type="term" value="F:3'-5'-RNA exonuclease activity"/>
    <property type="evidence" value="ECO:0007669"/>
    <property type="project" value="TreeGrafter"/>
</dbReference>
<dbReference type="SUPFAM" id="SSF56219">
    <property type="entry name" value="DNase I-like"/>
    <property type="match status" value="1"/>
</dbReference>
<dbReference type="OMA" id="YIWHTED"/>
<evidence type="ECO:0000259" key="2">
    <source>
        <dbReference type="Pfam" id="PF03372"/>
    </source>
</evidence>
<feature type="domain" description="Endonuclease/exonuclease/phosphatase" evidence="2">
    <location>
        <begin position="106"/>
        <end position="447"/>
    </location>
</feature>
<dbReference type="InterPro" id="IPR036691">
    <property type="entry name" value="Endo/exonu/phosph_ase_sf"/>
</dbReference>
<reference evidence="3" key="1">
    <citation type="submission" date="2021-01" db="UniProtKB">
        <authorList>
            <consortium name="EnsemblPlants"/>
        </authorList>
    </citation>
    <scope>IDENTIFICATION</scope>
</reference>
<name>A0A7N0VGN2_KALFE</name>
<dbReference type="Proteomes" id="UP000594263">
    <property type="component" value="Unplaced"/>
</dbReference>
<dbReference type="EnsemblPlants" id="Kaladp0674s0186.1.v1.1">
    <property type="protein sequence ID" value="Kaladp0674s0186.1.v1.1"/>
    <property type="gene ID" value="Kaladp0674s0186.v1.1"/>
</dbReference>
<dbReference type="Gramene" id="Kaladp0674s0186.1.v1.1">
    <property type="protein sequence ID" value="Kaladp0674s0186.1.v1.1"/>
    <property type="gene ID" value="Kaladp0674s0186.v1.1"/>
</dbReference>
<dbReference type="PANTHER" id="PTHR12121:SF74">
    <property type="entry name" value="CARBON CATABOLITE REPRESSOR PROTEIN 4 HOMOLOG 5"/>
    <property type="match status" value="1"/>
</dbReference>
<dbReference type="PANTHER" id="PTHR12121">
    <property type="entry name" value="CARBON CATABOLITE REPRESSOR PROTEIN 4"/>
    <property type="match status" value="1"/>
</dbReference>
<dbReference type="InterPro" id="IPR050410">
    <property type="entry name" value="CCR4/nocturin_mRNA_transcr"/>
</dbReference>
<keyword evidence="4" id="KW-1185">Reference proteome</keyword>
<organism evidence="3 4">
    <name type="scientific">Kalanchoe fedtschenkoi</name>
    <name type="common">Lavender scallops</name>
    <name type="synonym">South American air plant</name>
    <dbReference type="NCBI Taxonomy" id="63787"/>
    <lineage>
        <taxon>Eukaryota</taxon>
        <taxon>Viridiplantae</taxon>
        <taxon>Streptophyta</taxon>
        <taxon>Embryophyta</taxon>
        <taxon>Tracheophyta</taxon>
        <taxon>Spermatophyta</taxon>
        <taxon>Magnoliopsida</taxon>
        <taxon>eudicotyledons</taxon>
        <taxon>Gunneridae</taxon>
        <taxon>Pentapetalae</taxon>
        <taxon>Saxifragales</taxon>
        <taxon>Crassulaceae</taxon>
        <taxon>Kalanchoe</taxon>
    </lineage>
</organism>
<accession>A0A7N0VGN2</accession>
<dbReference type="Pfam" id="PF03372">
    <property type="entry name" value="Exo_endo_phos"/>
    <property type="match status" value="1"/>
</dbReference>
<dbReference type="Gene3D" id="3.60.10.10">
    <property type="entry name" value="Endonuclease/exonuclease/phosphatase"/>
    <property type="match status" value="1"/>
</dbReference>
<feature type="region of interest" description="Disordered" evidence="1">
    <location>
        <begin position="1"/>
        <end position="53"/>
    </location>
</feature>
<evidence type="ECO:0000256" key="1">
    <source>
        <dbReference type="SAM" id="MobiDB-lite"/>
    </source>
</evidence>
<dbReference type="AlphaFoldDB" id="A0A7N0VGN2"/>
<evidence type="ECO:0000313" key="3">
    <source>
        <dbReference type="EnsemblPlants" id="Kaladp0674s0186.1.v1.1"/>
    </source>
</evidence>
<proteinExistence type="predicted"/>
<sequence>MDPPASQPPTRKFSEKRKNLSTSRDHRPRISKRQKKLQSESKSKTLIPKIHSKPKCSGKLVACQSSKQKKLKSERKQRETRGVYGGRRWTVSPKNSSVHKDRVVVVSYNILGVENALKLPELYHQVPPEFLDWNHRKKTICKEITYYHPSIVCFQEVDRFEELNYILQEDGFKGIYKGRTGEACDGCAIFWRHDLFTLLHQENIEFKMFDLRDNVAQLCVLEMNETNKHSGIHTDASKAPKERRLLVGNIHVLFNPKRGDIKLGQVRMFIEKAHQLSQTWGDIPIILSGDFNSQPKSAMYQFLSASELDIQLNDRRNISGQPGCSTQWRTAQSVQYNRNGFWKSISKPLLYDWSREELYSATGCEQITHLRHRLNISSAYAGIPGTLKTRDHYGEPLATSYHSQYMGTVDYIWHTEDLVPMKLLETLSLTELRATGGLPSKEWGSDHLALACEFAFLDKTAVRK</sequence>
<feature type="compositionally biased region" description="Basic residues" evidence="1">
    <location>
        <begin position="26"/>
        <end position="36"/>
    </location>
</feature>
<protein>
    <recommendedName>
        <fullName evidence="2">Endonuclease/exonuclease/phosphatase domain-containing protein</fullName>
    </recommendedName>
</protein>